<dbReference type="EMBL" id="JRJU01000011">
    <property type="protein sequence ID" value="KHF40246.1"/>
    <property type="molecule type" value="Genomic_DNA"/>
</dbReference>
<dbReference type="InterPro" id="IPR025914">
    <property type="entry name" value="SpoVAE"/>
</dbReference>
<dbReference type="eggNOG" id="ENOG502ZRG2">
    <property type="taxonomic scope" value="Bacteria"/>
</dbReference>
<dbReference type="STRING" id="333138.LQ50_10930"/>
<dbReference type="Pfam" id="PF14097">
    <property type="entry name" value="SpoVAE"/>
    <property type="match status" value="1"/>
</dbReference>
<protein>
    <submittedName>
        <fullName evidence="1">Stage V sporulation protein AE</fullName>
    </submittedName>
</protein>
<dbReference type="OrthoDB" id="1679631at2"/>
<reference evidence="1 2" key="1">
    <citation type="submission" date="2014-09" db="EMBL/GenBank/DDBJ databases">
        <title>Genome sequencing and annotation of Bacillus Okhensis strain Kh10-101T.</title>
        <authorList>
            <person name="Prakash J.S."/>
        </authorList>
    </citation>
    <scope>NUCLEOTIDE SEQUENCE [LARGE SCALE GENOMIC DNA]</scope>
    <source>
        <strain evidence="2">Kh10-101T</strain>
    </source>
</reference>
<name>A0A0B0IKQ1_9BACI</name>
<organism evidence="1 2">
    <name type="scientific">Halalkalibacter okhensis</name>
    <dbReference type="NCBI Taxonomy" id="333138"/>
    <lineage>
        <taxon>Bacteria</taxon>
        <taxon>Bacillati</taxon>
        <taxon>Bacillota</taxon>
        <taxon>Bacilli</taxon>
        <taxon>Bacillales</taxon>
        <taxon>Bacillaceae</taxon>
        <taxon>Halalkalibacter</taxon>
    </lineage>
</organism>
<evidence type="ECO:0000313" key="2">
    <source>
        <dbReference type="Proteomes" id="UP000030832"/>
    </source>
</evidence>
<comment type="caution">
    <text evidence="1">The sequence shown here is derived from an EMBL/GenBank/DDBJ whole genome shotgun (WGS) entry which is preliminary data.</text>
</comment>
<accession>A0A0B0IKQ1</accession>
<evidence type="ECO:0000313" key="1">
    <source>
        <dbReference type="EMBL" id="KHF40246.1"/>
    </source>
</evidence>
<gene>
    <name evidence="1" type="ORF">LQ50_10930</name>
</gene>
<dbReference type="AlphaFoldDB" id="A0A0B0IKQ1"/>
<keyword evidence="2" id="KW-1185">Reference proteome</keyword>
<sequence>MERRKVILITDGDEHAKQVVELIAEQIGGRCISYSYGNPTPIKGEEIVSLIMQTPYDPVLVMFDDCGQRDEGIGEKAMHVVATHPQIEVLGAIAVASSTHSSEWTHVDVSIDRYGHLTEFGVDKEGIPDLEIGRINGDTVYILDELDIPVVVGVGDIGKMAGFDSLKKGAPITKQAVEIILERSGYHESST</sequence>
<dbReference type="Proteomes" id="UP000030832">
    <property type="component" value="Unassembled WGS sequence"/>
</dbReference>
<proteinExistence type="predicted"/>
<dbReference type="RefSeq" id="WP_034628826.1">
    <property type="nucleotide sequence ID" value="NZ_JRJU01000011.1"/>
</dbReference>